<dbReference type="Proteomes" id="UP000005267">
    <property type="component" value="Chromosome"/>
</dbReference>
<comment type="similarity">
    <text evidence="4">Belongs to the Maf family. YhdE subfamily.</text>
</comment>
<dbReference type="PANTHER" id="PTHR43213:SF5">
    <property type="entry name" value="BIFUNCTIONAL DTTP_UTP PYROPHOSPHATASE_METHYLTRANSFERASE PROTEIN-RELATED"/>
    <property type="match status" value="1"/>
</dbReference>
<dbReference type="GO" id="GO:0036218">
    <property type="term" value="F:dTTP diphosphatase activity"/>
    <property type="evidence" value="ECO:0007669"/>
    <property type="project" value="RHEA"/>
</dbReference>
<dbReference type="InterPro" id="IPR029001">
    <property type="entry name" value="ITPase-like_fam"/>
</dbReference>
<comment type="caution">
    <text evidence="4">Lacks conserved residue(s) required for the propagation of feature annotation.</text>
</comment>
<dbReference type="HOGENOM" id="CLU_040416_2_1_4"/>
<dbReference type="GO" id="GO:0005737">
    <property type="term" value="C:cytoplasm"/>
    <property type="evidence" value="ECO:0007669"/>
    <property type="project" value="UniProtKB-SubCell"/>
</dbReference>
<comment type="cofactor">
    <cofactor evidence="1 4">
        <name>a divalent metal cation</name>
        <dbReference type="ChEBI" id="CHEBI:60240"/>
    </cofactor>
</comment>
<keyword evidence="6" id="KW-1185">Reference proteome</keyword>
<feature type="active site" description="Proton acceptor" evidence="4">
    <location>
        <position position="80"/>
    </location>
</feature>
<dbReference type="EMBL" id="CP003555">
    <property type="protein sequence ID" value="AFK62319.1"/>
    <property type="molecule type" value="Genomic_DNA"/>
</dbReference>
<protein>
    <recommendedName>
        <fullName evidence="4">dTTP/UTP pyrophosphatase</fullName>
        <shortName evidence="4">dTTPase/UTPase</shortName>
        <ecNumber evidence="4">3.6.1.9</ecNumber>
    </recommendedName>
    <alternativeName>
        <fullName evidence="4">Nucleoside triphosphate pyrophosphatase</fullName>
    </alternativeName>
    <alternativeName>
        <fullName evidence="4">Nucleotide pyrophosphatase</fullName>
        <shortName evidence="4">Nucleotide PPase</shortName>
    </alternativeName>
</protein>
<evidence type="ECO:0000256" key="1">
    <source>
        <dbReference type="ARBA" id="ARBA00001968"/>
    </source>
</evidence>
<dbReference type="STRING" id="1036672.TKWG_10215"/>
<keyword evidence="3 4" id="KW-0546">Nucleotide metabolism</keyword>
<dbReference type="HAMAP" id="MF_00528">
    <property type="entry name" value="Maf"/>
    <property type="match status" value="1"/>
</dbReference>
<name>I3UBD1_ADVKW</name>
<comment type="subcellular location">
    <subcellularLocation>
        <location evidence="4">Cytoplasm</location>
    </subcellularLocation>
</comment>
<dbReference type="SUPFAM" id="SSF52972">
    <property type="entry name" value="ITPase-like"/>
    <property type="match status" value="1"/>
</dbReference>
<dbReference type="Gene3D" id="3.90.950.10">
    <property type="match status" value="1"/>
</dbReference>
<comment type="function">
    <text evidence="4">Nucleoside triphosphate pyrophosphatase that hydrolyzes dTTP and UTP. May have a dual role in cell division arrest and in preventing the incorporation of modified nucleotides into cellular nucleic acids.</text>
</comment>
<dbReference type="CDD" id="cd00555">
    <property type="entry name" value="Maf"/>
    <property type="match status" value="1"/>
</dbReference>
<feature type="site" description="Important for substrate specificity" evidence="4">
    <location>
        <position position="163"/>
    </location>
</feature>
<keyword evidence="4" id="KW-0963">Cytoplasm</keyword>
<evidence type="ECO:0000313" key="5">
    <source>
        <dbReference type="EMBL" id="AFK62319.1"/>
    </source>
</evidence>
<dbReference type="InterPro" id="IPR003697">
    <property type="entry name" value="Maf-like"/>
</dbReference>
<accession>I3UBD1</accession>
<proteinExistence type="inferred from homology"/>
<dbReference type="AlphaFoldDB" id="I3UBD1"/>
<evidence type="ECO:0000256" key="3">
    <source>
        <dbReference type="ARBA" id="ARBA00023080"/>
    </source>
</evidence>
<comment type="catalytic activity">
    <reaction evidence="4">
        <text>dTTP + H2O = dTMP + diphosphate + H(+)</text>
        <dbReference type="Rhea" id="RHEA:28534"/>
        <dbReference type="ChEBI" id="CHEBI:15377"/>
        <dbReference type="ChEBI" id="CHEBI:15378"/>
        <dbReference type="ChEBI" id="CHEBI:33019"/>
        <dbReference type="ChEBI" id="CHEBI:37568"/>
        <dbReference type="ChEBI" id="CHEBI:63528"/>
        <dbReference type="EC" id="3.6.1.9"/>
    </reaction>
</comment>
<gene>
    <name evidence="5" type="ordered locus">TKWG_10215</name>
</gene>
<evidence type="ECO:0000313" key="6">
    <source>
        <dbReference type="Proteomes" id="UP000005267"/>
    </source>
</evidence>
<keyword evidence="2 4" id="KW-0378">Hydrolase</keyword>
<dbReference type="EC" id="3.6.1.9" evidence="4"/>
<dbReference type="PIRSF" id="PIRSF006305">
    <property type="entry name" value="Maf"/>
    <property type="match status" value="1"/>
</dbReference>
<sequence length="200" mass="21610">MQTQPIFLASASPRRHQLLTQMGITHNVLQVPAPPGEDEPLLPGEHPASYVKRTAREKAERAVAHLRASGLPVRPILTADTTVMMDSQILGKAHTENDVREALLALSGQTHQVHTAIVLAWRERLYEDVSITDVVIKPLTADEIDWYVRSGEGIGKAGAYGIQGLASAFVASISGSYSGVMGLPLFETCRLLGRAYSASD</sequence>
<feature type="site" description="Important for substrate specificity" evidence="4">
    <location>
        <position position="14"/>
    </location>
</feature>
<dbReference type="GO" id="GO:0036221">
    <property type="term" value="F:UTP diphosphatase activity"/>
    <property type="evidence" value="ECO:0007669"/>
    <property type="project" value="RHEA"/>
</dbReference>
<evidence type="ECO:0000256" key="2">
    <source>
        <dbReference type="ARBA" id="ARBA00022801"/>
    </source>
</evidence>
<reference evidence="5 6" key="1">
    <citation type="journal article" date="2011" name="J. Bacteriol.">
        <title>Whole-genome shotgun sequencing of the sulfur-oxidizing chemoautotroph Tetrathiobacter kashmirensis.</title>
        <authorList>
            <person name="Ghosh W."/>
            <person name="George A."/>
            <person name="Agarwal A."/>
            <person name="Raj P."/>
            <person name="Alam M."/>
            <person name="Pyne P."/>
            <person name="Das Gupta S.K."/>
        </authorList>
    </citation>
    <scope>NUCLEOTIDE SEQUENCE [LARGE SCALE GENOMIC DNA]</scope>
    <source>
        <strain evidence="5 6">WT001</strain>
    </source>
</reference>
<dbReference type="KEGG" id="aka:TKWG_10215"/>
<dbReference type="NCBIfam" id="TIGR00172">
    <property type="entry name" value="maf"/>
    <property type="match status" value="1"/>
</dbReference>
<comment type="catalytic activity">
    <reaction evidence="4">
        <text>UTP + H2O = UMP + diphosphate + H(+)</text>
        <dbReference type="Rhea" id="RHEA:29395"/>
        <dbReference type="ChEBI" id="CHEBI:15377"/>
        <dbReference type="ChEBI" id="CHEBI:15378"/>
        <dbReference type="ChEBI" id="CHEBI:33019"/>
        <dbReference type="ChEBI" id="CHEBI:46398"/>
        <dbReference type="ChEBI" id="CHEBI:57865"/>
        <dbReference type="EC" id="3.6.1.9"/>
    </reaction>
</comment>
<dbReference type="GO" id="GO:0009117">
    <property type="term" value="P:nucleotide metabolic process"/>
    <property type="evidence" value="ECO:0007669"/>
    <property type="project" value="UniProtKB-KW"/>
</dbReference>
<dbReference type="PANTHER" id="PTHR43213">
    <property type="entry name" value="BIFUNCTIONAL DTTP/UTP PYROPHOSPHATASE/METHYLTRANSFERASE PROTEIN-RELATED"/>
    <property type="match status" value="1"/>
</dbReference>
<dbReference type="RefSeq" id="WP_014750410.1">
    <property type="nucleotide sequence ID" value="NC_017964.1"/>
</dbReference>
<evidence type="ECO:0000256" key="4">
    <source>
        <dbReference type="HAMAP-Rule" id="MF_00528"/>
    </source>
</evidence>
<organism evidence="5 6">
    <name type="scientific">Advenella kashmirensis (strain DSM 17095 / LMG 22695 / WT001)</name>
    <name type="common">Tetrathiobacter kashmirensis</name>
    <dbReference type="NCBI Taxonomy" id="1036672"/>
    <lineage>
        <taxon>Bacteria</taxon>
        <taxon>Pseudomonadati</taxon>
        <taxon>Pseudomonadota</taxon>
        <taxon>Betaproteobacteria</taxon>
        <taxon>Burkholderiales</taxon>
        <taxon>Alcaligenaceae</taxon>
    </lineage>
</organism>
<feature type="site" description="Important for substrate specificity" evidence="4">
    <location>
        <position position="81"/>
    </location>
</feature>
<dbReference type="Pfam" id="PF02545">
    <property type="entry name" value="Maf"/>
    <property type="match status" value="1"/>
</dbReference>
<reference evidence="6" key="2">
    <citation type="journal article" date="2013" name="PLoS ONE">
        <title>Genome implosion elicits host-confinement in Alcaligenaceae: evidence from the comparative genomics of Tetrathiobacter kashmirensis, a pathogen in the making.</title>
        <authorList>
            <person name="Ghosh W."/>
            <person name="Alam M."/>
            <person name="Roy C."/>
            <person name="Pyne P."/>
            <person name="George A."/>
            <person name="Chakraborty R."/>
            <person name="Majumder S."/>
            <person name="Agarwal A."/>
            <person name="Chakraborty S."/>
            <person name="Majumdar S."/>
            <person name="Gupta S.K."/>
        </authorList>
    </citation>
    <scope>NUCLEOTIDE SEQUENCE [LARGE SCALE GENOMIC DNA]</scope>
    <source>
        <strain evidence="6">WT001</strain>
    </source>
</reference>